<keyword evidence="1" id="KW-0472">Membrane</keyword>
<dbReference type="RefSeq" id="WP_010188722.1">
    <property type="nucleotide sequence ID" value="NC_012590.1"/>
</dbReference>
<proteinExistence type="predicted"/>
<dbReference type="EMBL" id="CP001601">
    <property type="protein sequence ID" value="ACP33884.1"/>
    <property type="molecule type" value="Genomic_DNA"/>
</dbReference>
<sequence length="167" mass="17961">MGKLSNISREGWMVLTAVFTAIVVIAAMVTVPWAKANAAEPTDFVPNMTLGAQAENPYVDHSWGELVWAGKPPRVAGNAERGNEANDVGWAWCIDTTIYGPMNTYSAYKAETAGKAPIPEGFRDAAINLAVKLRDATEREDKGAASRYSVYLAAVLGADQKTKLPQC</sequence>
<gene>
    <name evidence="2" type="ordered locus">cauri_2293</name>
</gene>
<feature type="transmembrane region" description="Helical" evidence="1">
    <location>
        <begin position="12"/>
        <end position="34"/>
    </location>
</feature>
<dbReference type="STRING" id="548476.cauri_2293"/>
<keyword evidence="1" id="KW-1133">Transmembrane helix</keyword>
<evidence type="ECO:0000313" key="3">
    <source>
        <dbReference type="Proteomes" id="UP000002077"/>
    </source>
</evidence>
<reference evidence="2 3" key="1">
    <citation type="journal article" date="2010" name="BMC Genomics">
        <title>Complete genome sequence and lifestyle of black-pigmented Corynebacterium aurimucosum ATCC 700975 (formerly C. nigricans CN-1) isolated from a vaginal swab of a woman with spontaneous abortion.</title>
        <authorList>
            <person name="Trost E."/>
            <person name="Gotker S."/>
            <person name="Schneider J."/>
            <person name="Schneiker-Bekel S."/>
            <person name="Szczepanowski R."/>
            <person name="Tilker A."/>
            <person name="Viehoever P."/>
            <person name="Arnold W."/>
            <person name="Bekel T."/>
            <person name="Blom J."/>
            <person name="Gartemann K.H."/>
            <person name="Linke B."/>
            <person name="Goesmann A."/>
            <person name="Puhler A."/>
            <person name="Shukla S.K."/>
            <person name="Tauch A."/>
        </authorList>
    </citation>
    <scope>NUCLEOTIDE SEQUENCE [LARGE SCALE GENOMIC DNA]</scope>
    <source>
        <strain evidence="3">ATCC 700975 / DSM 44827 / CIP 107346 / CN-1</strain>
    </source>
</reference>
<dbReference type="KEGG" id="car:cauri_2293"/>
<dbReference type="AlphaFoldDB" id="C3PJJ8"/>
<organism evidence="2 3">
    <name type="scientific">Corynebacterium aurimucosum (strain ATCC 700975 / DSM 44827 / CIP 107346 / CN-1)</name>
    <name type="common">Corynebacterium nigricans</name>
    <dbReference type="NCBI Taxonomy" id="548476"/>
    <lineage>
        <taxon>Bacteria</taxon>
        <taxon>Bacillati</taxon>
        <taxon>Actinomycetota</taxon>
        <taxon>Actinomycetes</taxon>
        <taxon>Mycobacteriales</taxon>
        <taxon>Corynebacteriaceae</taxon>
        <taxon>Corynebacterium</taxon>
    </lineage>
</organism>
<evidence type="ECO:0000313" key="2">
    <source>
        <dbReference type="EMBL" id="ACP33884.1"/>
    </source>
</evidence>
<keyword evidence="3" id="KW-1185">Reference proteome</keyword>
<dbReference type="Proteomes" id="UP000002077">
    <property type="component" value="Chromosome"/>
</dbReference>
<dbReference type="eggNOG" id="ENOG5031PXK">
    <property type="taxonomic scope" value="Bacteria"/>
</dbReference>
<dbReference type="GeneID" id="31924942"/>
<dbReference type="OrthoDB" id="2676146at2"/>
<keyword evidence="1" id="KW-0812">Transmembrane</keyword>
<evidence type="ECO:0000256" key="1">
    <source>
        <dbReference type="SAM" id="Phobius"/>
    </source>
</evidence>
<dbReference type="HOGENOM" id="CLU_1591737_0_0_11"/>
<protein>
    <submittedName>
        <fullName evidence="2">Putative membrane protein</fullName>
    </submittedName>
</protein>
<name>C3PJJ8_CORA7</name>
<accession>C3PJJ8</accession>